<accession>A0A841BXX8</accession>
<sequence>MPRRENDPGTEAARPARASVMMDVARLAGVSHQTVSRVLNEHGNVREETRDRVLAAMRELNYQPNSAARTLVTRRSNTLGIVTVDSTLFGPASMMYGIEQAARAAGYFVSIASVSSVNRASVAEAVKRLREQAVDGIIAIIRQDDGVTAFAAVSEGIVAVAVGAGEGGGVPMVGVDNVAGARLATEHLLSLGHRTVWHLAGPVGQPEAWDRRAGWRSALTVAGAPVPEVLVGDWSARSGYHLGQRLAADPEVTAVFCGNDQMALGLLRAFSEAGRRVPDEVGVVGFDDIPEAPFMIPPLTTVKQDFAEVGRRSMQLFVELAAGEHPHGPDRILLTPELIVRTSSTATADNR</sequence>
<comment type="caution">
    <text evidence="5">The sequence shown here is derived from an EMBL/GenBank/DDBJ whole genome shotgun (WGS) entry which is preliminary data.</text>
</comment>
<keyword evidence="3" id="KW-0804">Transcription</keyword>
<name>A0A841BXX8_9ACTN</name>
<organism evidence="5 6">
    <name type="scientific">Allocatelliglobosispora scoriae</name>
    <dbReference type="NCBI Taxonomy" id="643052"/>
    <lineage>
        <taxon>Bacteria</taxon>
        <taxon>Bacillati</taxon>
        <taxon>Actinomycetota</taxon>
        <taxon>Actinomycetes</taxon>
        <taxon>Micromonosporales</taxon>
        <taxon>Micromonosporaceae</taxon>
        <taxon>Allocatelliglobosispora</taxon>
    </lineage>
</organism>
<dbReference type="InterPro" id="IPR028082">
    <property type="entry name" value="Peripla_BP_I"/>
</dbReference>
<keyword evidence="2 5" id="KW-0238">DNA-binding</keyword>
<dbReference type="PANTHER" id="PTHR30146">
    <property type="entry name" value="LACI-RELATED TRANSCRIPTIONAL REPRESSOR"/>
    <property type="match status" value="1"/>
</dbReference>
<evidence type="ECO:0000256" key="3">
    <source>
        <dbReference type="ARBA" id="ARBA00023163"/>
    </source>
</evidence>
<dbReference type="GO" id="GO:0000976">
    <property type="term" value="F:transcription cis-regulatory region binding"/>
    <property type="evidence" value="ECO:0007669"/>
    <property type="project" value="TreeGrafter"/>
</dbReference>
<dbReference type="EMBL" id="JACHMN010000003">
    <property type="protein sequence ID" value="MBB5874007.1"/>
    <property type="molecule type" value="Genomic_DNA"/>
</dbReference>
<dbReference type="CDD" id="cd01574">
    <property type="entry name" value="PBP1_LacI"/>
    <property type="match status" value="1"/>
</dbReference>
<dbReference type="InterPro" id="IPR046335">
    <property type="entry name" value="LacI/GalR-like_sensor"/>
</dbReference>
<dbReference type="InterPro" id="IPR000843">
    <property type="entry name" value="HTH_LacI"/>
</dbReference>
<evidence type="ECO:0000256" key="1">
    <source>
        <dbReference type="ARBA" id="ARBA00023015"/>
    </source>
</evidence>
<dbReference type="PROSITE" id="PS00356">
    <property type="entry name" value="HTH_LACI_1"/>
    <property type="match status" value="1"/>
</dbReference>
<feature type="domain" description="HTH lacI-type" evidence="4">
    <location>
        <begin position="21"/>
        <end position="73"/>
    </location>
</feature>
<evidence type="ECO:0000313" key="5">
    <source>
        <dbReference type="EMBL" id="MBB5874007.1"/>
    </source>
</evidence>
<dbReference type="Pfam" id="PF13377">
    <property type="entry name" value="Peripla_BP_3"/>
    <property type="match status" value="1"/>
</dbReference>
<dbReference type="AlphaFoldDB" id="A0A841BXX8"/>
<evidence type="ECO:0000313" key="6">
    <source>
        <dbReference type="Proteomes" id="UP000587527"/>
    </source>
</evidence>
<dbReference type="SMART" id="SM00354">
    <property type="entry name" value="HTH_LACI"/>
    <property type="match status" value="1"/>
</dbReference>
<keyword evidence="6" id="KW-1185">Reference proteome</keyword>
<dbReference type="CDD" id="cd01392">
    <property type="entry name" value="HTH_LacI"/>
    <property type="match status" value="1"/>
</dbReference>
<dbReference type="Gene3D" id="3.40.50.2300">
    <property type="match status" value="2"/>
</dbReference>
<proteinExistence type="predicted"/>
<dbReference type="SUPFAM" id="SSF47413">
    <property type="entry name" value="lambda repressor-like DNA-binding domains"/>
    <property type="match status" value="1"/>
</dbReference>
<dbReference type="RefSeq" id="WP_312875530.1">
    <property type="nucleotide sequence ID" value="NZ_JACHMN010000003.1"/>
</dbReference>
<dbReference type="SUPFAM" id="SSF53822">
    <property type="entry name" value="Periplasmic binding protein-like I"/>
    <property type="match status" value="1"/>
</dbReference>
<dbReference type="Gene3D" id="1.10.260.40">
    <property type="entry name" value="lambda repressor-like DNA-binding domains"/>
    <property type="match status" value="1"/>
</dbReference>
<dbReference type="InterPro" id="IPR010982">
    <property type="entry name" value="Lambda_DNA-bd_dom_sf"/>
</dbReference>
<gene>
    <name evidence="5" type="ORF">F4553_007441</name>
</gene>
<evidence type="ECO:0000259" key="4">
    <source>
        <dbReference type="PROSITE" id="PS50932"/>
    </source>
</evidence>
<reference evidence="5 6" key="1">
    <citation type="submission" date="2020-08" db="EMBL/GenBank/DDBJ databases">
        <title>Sequencing the genomes of 1000 actinobacteria strains.</title>
        <authorList>
            <person name="Klenk H.-P."/>
        </authorList>
    </citation>
    <scope>NUCLEOTIDE SEQUENCE [LARGE SCALE GENOMIC DNA]</scope>
    <source>
        <strain evidence="5 6">DSM 45362</strain>
    </source>
</reference>
<dbReference type="PROSITE" id="PS50932">
    <property type="entry name" value="HTH_LACI_2"/>
    <property type="match status" value="1"/>
</dbReference>
<protein>
    <submittedName>
        <fullName evidence="5">DNA-binding LacI/PurR family transcriptional regulator</fullName>
    </submittedName>
</protein>
<dbReference type="Pfam" id="PF00356">
    <property type="entry name" value="LacI"/>
    <property type="match status" value="1"/>
</dbReference>
<dbReference type="PANTHER" id="PTHR30146:SF109">
    <property type="entry name" value="HTH-TYPE TRANSCRIPTIONAL REGULATOR GALS"/>
    <property type="match status" value="1"/>
</dbReference>
<dbReference type="Proteomes" id="UP000587527">
    <property type="component" value="Unassembled WGS sequence"/>
</dbReference>
<keyword evidence="1" id="KW-0805">Transcription regulation</keyword>
<evidence type="ECO:0000256" key="2">
    <source>
        <dbReference type="ARBA" id="ARBA00023125"/>
    </source>
</evidence>
<dbReference type="GO" id="GO:0003700">
    <property type="term" value="F:DNA-binding transcription factor activity"/>
    <property type="evidence" value="ECO:0007669"/>
    <property type="project" value="TreeGrafter"/>
</dbReference>